<feature type="binding site" evidence="12">
    <location>
        <position position="91"/>
    </location>
    <ligand>
        <name>ATP</name>
        <dbReference type="ChEBI" id="CHEBI:30616"/>
    </ligand>
</feature>
<keyword evidence="9 14" id="KW-0067">ATP-binding</keyword>
<dbReference type="PANTHER" id="PTHR11349">
    <property type="entry name" value="NUCLEOSIDE DIPHOSPHATE KINASE"/>
    <property type="match status" value="1"/>
</dbReference>
<feature type="binding site" evidence="12">
    <location>
        <position position="57"/>
    </location>
    <ligand>
        <name>ATP</name>
        <dbReference type="ChEBI" id="CHEBI:30616"/>
    </ligand>
</feature>
<dbReference type="NCBIfam" id="NF001908">
    <property type="entry name" value="PRK00668.1"/>
    <property type="match status" value="1"/>
</dbReference>
<dbReference type="STRING" id="903983.BCR23_06785"/>
<accession>A0A1E5GT37</accession>
<dbReference type="AlphaFoldDB" id="A0A1E5GT37"/>
<evidence type="ECO:0000256" key="10">
    <source>
        <dbReference type="ARBA" id="ARBA00022842"/>
    </source>
</evidence>
<evidence type="ECO:0000256" key="7">
    <source>
        <dbReference type="ARBA" id="ARBA00022741"/>
    </source>
</evidence>
<dbReference type="InterPro" id="IPR023005">
    <property type="entry name" value="Nucleoside_diP_kinase_AS"/>
</dbReference>
<sequence>MEQTLVIIKPDGVKRKLVGEILQRFERKQMTLAKLKVAKMSRELAEEHYAHVKQFDFFEEMMTYMTSSEVVYLVLEGTEVIKTVRKMIGATNCLQAEPGTIRGDYGANSYQNVIHASDSPEAALTEIKRFFNE</sequence>
<dbReference type="PROSITE" id="PS51374">
    <property type="entry name" value="NDPK_LIKE"/>
    <property type="match status" value="1"/>
</dbReference>
<dbReference type="PATRIC" id="fig|903983.4.peg.590"/>
<feature type="domain" description="Nucleoside diphosphate kinase-like" evidence="15">
    <location>
        <begin position="1"/>
        <end position="133"/>
    </location>
</feature>
<dbReference type="Proteomes" id="UP000094764">
    <property type="component" value="Unassembled WGS sequence"/>
</dbReference>
<dbReference type="GO" id="GO:0005524">
    <property type="term" value="F:ATP binding"/>
    <property type="evidence" value="ECO:0007669"/>
    <property type="project" value="UniProtKB-KW"/>
</dbReference>
<evidence type="ECO:0000256" key="5">
    <source>
        <dbReference type="ARBA" id="ARBA00022679"/>
    </source>
</evidence>
<evidence type="ECO:0000256" key="3">
    <source>
        <dbReference type="ARBA" id="ARBA00012966"/>
    </source>
</evidence>
<evidence type="ECO:0000256" key="9">
    <source>
        <dbReference type="ARBA" id="ARBA00022840"/>
    </source>
</evidence>
<comment type="similarity">
    <text evidence="2 12 13">Belongs to the NDK family.</text>
</comment>
<proteinExistence type="inferred from homology"/>
<dbReference type="EMBL" id="MIKB01000014">
    <property type="protein sequence ID" value="OEG15846.1"/>
    <property type="molecule type" value="Genomic_DNA"/>
</dbReference>
<evidence type="ECO:0000256" key="14">
    <source>
        <dbReference type="RuleBase" id="RU004013"/>
    </source>
</evidence>
<dbReference type="InterPro" id="IPR001564">
    <property type="entry name" value="Nucleoside_diP_kinase"/>
</dbReference>
<dbReference type="RefSeq" id="WP_069635046.1">
    <property type="nucleotide sequence ID" value="NZ_JXKZ01000012.1"/>
</dbReference>
<evidence type="ECO:0000256" key="13">
    <source>
        <dbReference type="RuleBase" id="RU004011"/>
    </source>
</evidence>
<dbReference type="GO" id="GO:0046872">
    <property type="term" value="F:metal ion binding"/>
    <property type="evidence" value="ECO:0007669"/>
    <property type="project" value="UniProtKB-KW"/>
</dbReference>
<feature type="binding site" evidence="12">
    <location>
        <position position="85"/>
    </location>
    <ligand>
        <name>ATP</name>
        <dbReference type="ChEBI" id="CHEBI:30616"/>
    </ligand>
</feature>
<dbReference type="FunFam" id="3.30.70.141:FF:000003">
    <property type="entry name" value="Nucleoside diphosphate kinase"/>
    <property type="match status" value="1"/>
</dbReference>
<keyword evidence="17" id="KW-1185">Reference proteome</keyword>
<feature type="binding site" evidence="12">
    <location>
        <position position="9"/>
    </location>
    <ligand>
        <name>ATP</name>
        <dbReference type="ChEBI" id="CHEBI:30616"/>
    </ligand>
</feature>
<dbReference type="SUPFAM" id="SSF54919">
    <property type="entry name" value="Nucleoside diphosphate kinase, NDK"/>
    <property type="match status" value="1"/>
</dbReference>
<evidence type="ECO:0000256" key="11">
    <source>
        <dbReference type="ARBA" id="ARBA00023080"/>
    </source>
</evidence>
<dbReference type="GO" id="GO:0006183">
    <property type="term" value="P:GTP biosynthetic process"/>
    <property type="evidence" value="ECO:0007669"/>
    <property type="project" value="InterPro"/>
</dbReference>
<feature type="binding site" evidence="12">
    <location>
        <position position="112"/>
    </location>
    <ligand>
        <name>ATP</name>
        <dbReference type="ChEBI" id="CHEBI:30616"/>
    </ligand>
</feature>
<organism evidence="16 17">
    <name type="scientific">Enterococcus quebecensis</name>
    <dbReference type="NCBI Taxonomy" id="903983"/>
    <lineage>
        <taxon>Bacteria</taxon>
        <taxon>Bacillati</taxon>
        <taxon>Bacillota</taxon>
        <taxon>Bacilli</taxon>
        <taxon>Lactobacillales</taxon>
        <taxon>Enterococcaceae</taxon>
        <taxon>Enterococcus</taxon>
    </lineage>
</organism>
<keyword evidence="8 14" id="KW-0418">Kinase</keyword>
<keyword evidence="5 14" id="KW-0808">Transferase</keyword>
<dbReference type="PRINTS" id="PR01243">
    <property type="entry name" value="NUCDPKINASE"/>
</dbReference>
<gene>
    <name evidence="16" type="ORF">BCR23_06785</name>
</gene>
<evidence type="ECO:0000259" key="15">
    <source>
        <dbReference type="SMART" id="SM00562"/>
    </source>
</evidence>
<reference evidence="17" key="1">
    <citation type="submission" date="2016-09" db="EMBL/GenBank/DDBJ databases">
        <authorList>
            <person name="Gulvik C.A."/>
        </authorList>
    </citation>
    <scope>NUCLEOTIDE SEQUENCE [LARGE SCALE GENOMIC DNA]</scope>
    <source>
        <strain evidence="17">LMG 26306</strain>
    </source>
</reference>
<protein>
    <recommendedName>
        <fullName evidence="4 14">Nucleoside diphosphate kinase</fullName>
        <ecNumber evidence="3 14">2.7.4.6</ecNumber>
    </recommendedName>
</protein>
<dbReference type="EC" id="2.7.4.6" evidence="3 14"/>
<evidence type="ECO:0000256" key="12">
    <source>
        <dbReference type="PROSITE-ProRule" id="PRU00706"/>
    </source>
</evidence>
<dbReference type="GO" id="GO:0006228">
    <property type="term" value="P:UTP biosynthetic process"/>
    <property type="evidence" value="ECO:0007669"/>
    <property type="project" value="InterPro"/>
</dbReference>
<evidence type="ECO:0000256" key="2">
    <source>
        <dbReference type="ARBA" id="ARBA00008142"/>
    </source>
</evidence>
<dbReference type="SMART" id="SM00562">
    <property type="entry name" value="NDK"/>
    <property type="match status" value="1"/>
</dbReference>
<dbReference type="OrthoDB" id="9801161at2"/>
<dbReference type="Pfam" id="PF00334">
    <property type="entry name" value="NDK"/>
    <property type="match status" value="1"/>
</dbReference>
<name>A0A1E5GT37_9ENTE</name>
<evidence type="ECO:0000256" key="4">
    <source>
        <dbReference type="ARBA" id="ARBA00017632"/>
    </source>
</evidence>
<dbReference type="InterPro" id="IPR036850">
    <property type="entry name" value="NDK-like_dom_sf"/>
</dbReference>
<evidence type="ECO:0000256" key="8">
    <source>
        <dbReference type="ARBA" id="ARBA00022777"/>
    </source>
</evidence>
<keyword evidence="11" id="KW-0546">Nucleotide metabolism</keyword>
<evidence type="ECO:0000256" key="1">
    <source>
        <dbReference type="ARBA" id="ARBA00001946"/>
    </source>
</evidence>
<dbReference type="InterPro" id="IPR034907">
    <property type="entry name" value="NDK-like_dom"/>
</dbReference>
<comment type="catalytic activity">
    <reaction evidence="14">
        <text>a 2'-deoxyribonucleoside 5'-diphosphate + ATP = a 2'-deoxyribonucleoside 5'-triphosphate + ADP</text>
        <dbReference type="Rhea" id="RHEA:44640"/>
        <dbReference type="ChEBI" id="CHEBI:30616"/>
        <dbReference type="ChEBI" id="CHEBI:61560"/>
        <dbReference type="ChEBI" id="CHEBI:73316"/>
        <dbReference type="ChEBI" id="CHEBI:456216"/>
        <dbReference type="EC" id="2.7.4.6"/>
    </reaction>
</comment>
<keyword evidence="6" id="KW-0479">Metal-binding</keyword>
<feature type="active site" description="Pros-phosphohistidine intermediate" evidence="12">
    <location>
        <position position="115"/>
    </location>
</feature>
<evidence type="ECO:0000256" key="6">
    <source>
        <dbReference type="ARBA" id="ARBA00022723"/>
    </source>
</evidence>
<comment type="caution">
    <text evidence="16">The sequence shown here is derived from an EMBL/GenBank/DDBJ whole genome shotgun (WGS) entry which is preliminary data.</text>
</comment>
<feature type="binding site" evidence="12">
    <location>
        <position position="102"/>
    </location>
    <ligand>
        <name>ATP</name>
        <dbReference type="ChEBI" id="CHEBI:30616"/>
    </ligand>
</feature>
<dbReference type="GO" id="GO:0006241">
    <property type="term" value="P:CTP biosynthetic process"/>
    <property type="evidence" value="ECO:0007669"/>
    <property type="project" value="InterPro"/>
</dbReference>
<keyword evidence="10" id="KW-0460">Magnesium</keyword>
<keyword evidence="7 14" id="KW-0547">Nucleotide-binding</keyword>
<dbReference type="CDD" id="cd04413">
    <property type="entry name" value="NDPk_I"/>
    <property type="match status" value="1"/>
</dbReference>
<evidence type="ECO:0000313" key="16">
    <source>
        <dbReference type="EMBL" id="OEG15846.1"/>
    </source>
</evidence>
<dbReference type="Gene3D" id="3.30.70.141">
    <property type="entry name" value="Nucleoside diphosphate kinase-like domain"/>
    <property type="match status" value="1"/>
</dbReference>
<evidence type="ECO:0000313" key="17">
    <source>
        <dbReference type="Proteomes" id="UP000094764"/>
    </source>
</evidence>
<dbReference type="GO" id="GO:0004550">
    <property type="term" value="F:nucleoside diphosphate kinase activity"/>
    <property type="evidence" value="ECO:0007669"/>
    <property type="project" value="UniProtKB-EC"/>
</dbReference>
<dbReference type="PROSITE" id="PS00469">
    <property type="entry name" value="NDPK"/>
    <property type="match status" value="1"/>
</dbReference>
<comment type="cofactor">
    <cofactor evidence="1">
        <name>Mg(2+)</name>
        <dbReference type="ChEBI" id="CHEBI:18420"/>
    </cofactor>
</comment>